<feature type="transmembrane region" description="Helical" evidence="5">
    <location>
        <begin position="37"/>
        <end position="56"/>
    </location>
</feature>
<dbReference type="EMBL" id="MIPT01000001">
    <property type="protein sequence ID" value="OHT18374.1"/>
    <property type="molecule type" value="Genomic_DNA"/>
</dbReference>
<keyword evidence="2 5" id="KW-0812">Transmembrane</keyword>
<keyword evidence="4 5" id="KW-0472">Membrane</keyword>
<accession>A0A1S1H8E7</accession>
<keyword evidence="7" id="KW-1185">Reference proteome</keyword>
<evidence type="ECO:0000313" key="6">
    <source>
        <dbReference type="EMBL" id="OHT18374.1"/>
    </source>
</evidence>
<protein>
    <submittedName>
        <fullName evidence="6">CysZ-like protein</fullName>
    </submittedName>
</protein>
<feature type="transmembrane region" description="Helical" evidence="5">
    <location>
        <begin position="209"/>
        <end position="232"/>
    </location>
</feature>
<sequence>MAQPGTGRIDRAMVRALMLSIGQLGDPRIRRVLVKSVTLTLAIFAVTGLVLGWALTGRDPCAIVKGYSCAIGSAEGGIAAALLVILGLWLLFPAIAVGVIGLFSDEVVAAVEERHYPAEAARARPPGWGEALRLGLGSAGRMIGYNLLALPFYLLLLLTAIGPVALFLVVNAIALGRDLDEMVAVRHLDAAARKARLAPTRGGRALTGLVAAGLFMIPVVNLLAPVIGAALATHRFHGSRG</sequence>
<name>A0A1S1H8E7_9SPHN</name>
<reference evidence="6 7" key="1">
    <citation type="submission" date="2016-09" db="EMBL/GenBank/DDBJ databases">
        <title>Metabolic pathway, cell adaptation mechanisms and a novel monoxygenase revealed through proteogenomic-transcription analysis of a Sphingomonas haloaromaticamans strain degrading the fungicide ortho-phenylphenol.</title>
        <authorList>
            <person name="Perruchon C."/>
            <person name="Papadopoulou E.S."/>
            <person name="Rousidou C."/>
            <person name="Vasileiadis S."/>
            <person name="Tanou G."/>
            <person name="Amoutzias G."/>
            <person name="Molassiotis A."/>
            <person name="Karpouzas D.G."/>
        </authorList>
    </citation>
    <scope>NUCLEOTIDE SEQUENCE [LARGE SCALE GENOMIC DNA]</scope>
    <source>
        <strain evidence="6 7">P3</strain>
    </source>
</reference>
<dbReference type="Pfam" id="PF07264">
    <property type="entry name" value="EI24"/>
    <property type="match status" value="1"/>
</dbReference>
<comment type="caution">
    <text evidence="6">The sequence shown here is derived from an EMBL/GenBank/DDBJ whole genome shotgun (WGS) entry which is preliminary data.</text>
</comment>
<gene>
    <name evidence="6" type="ORF">BHE75_00345</name>
</gene>
<evidence type="ECO:0000256" key="3">
    <source>
        <dbReference type="ARBA" id="ARBA00022989"/>
    </source>
</evidence>
<feature type="transmembrane region" description="Helical" evidence="5">
    <location>
        <begin position="76"/>
        <end position="104"/>
    </location>
</feature>
<dbReference type="InterPro" id="IPR059112">
    <property type="entry name" value="CysZ/EI24"/>
</dbReference>
<dbReference type="Proteomes" id="UP000179467">
    <property type="component" value="Unassembled WGS sequence"/>
</dbReference>
<evidence type="ECO:0000256" key="2">
    <source>
        <dbReference type="ARBA" id="ARBA00022692"/>
    </source>
</evidence>
<evidence type="ECO:0000256" key="4">
    <source>
        <dbReference type="ARBA" id="ARBA00023136"/>
    </source>
</evidence>
<dbReference type="AlphaFoldDB" id="A0A1S1H8E7"/>
<proteinExistence type="predicted"/>
<evidence type="ECO:0000256" key="1">
    <source>
        <dbReference type="ARBA" id="ARBA00004141"/>
    </source>
</evidence>
<keyword evidence="3 5" id="KW-1133">Transmembrane helix</keyword>
<feature type="transmembrane region" description="Helical" evidence="5">
    <location>
        <begin position="150"/>
        <end position="174"/>
    </location>
</feature>
<evidence type="ECO:0000256" key="5">
    <source>
        <dbReference type="SAM" id="Phobius"/>
    </source>
</evidence>
<organism evidence="6 7">
    <name type="scientific">Edaphosphingomonas haloaromaticamans</name>
    <dbReference type="NCBI Taxonomy" id="653954"/>
    <lineage>
        <taxon>Bacteria</taxon>
        <taxon>Pseudomonadati</taxon>
        <taxon>Pseudomonadota</taxon>
        <taxon>Alphaproteobacteria</taxon>
        <taxon>Sphingomonadales</taxon>
        <taxon>Rhizorhabdaceae</taxon>
        <taxon>Edaphosphingomonas</taxon>
    </lineage>
</organism>
<evidence type="ECO:0000313" key="7">
    <source>
        <dbReference type="Proteomes" id="UP000179467"/>
    </source>
</evidence>
<comment type="subcellular location">
    <subcellularLocation>
        <location evidence="1">Membrane</location>
        <topology evidence="1">Multi-pass membrane protein</topology>
    </subcellularLocation>
</comment>